<keyword evidence="8" id="KW-0812">Transmembrane</keyword>
<dbReference type="Gene3D" id="1.10.630.10">
    <property type="entry name" value="Cytochrome P450"/>
    <property type="match status" value="1"/>
</dbReference>
<protein>
    <recommendedName>
        <fullName evidence="11">Cytochrome P450 monooxygenase</fullName>
    </recommendedName>
</protein>
<evidence type="ECO:0000313" key="9">
    <source>
        <dbReference type="EMBL" id="KAK3056408.1"/>
    </source>
</evidence>
<dbReference type="PANTHER" id="PTHR24305:SF210">
    <property type="entry name" value="CYTOCHROME P450 MONOOXYGENASE ASQL-RELATED"/>
    <property type="match status" value="1"/>
</dbReference>
<comment type="similarity">
    <text evidence="2 7">Belongs to the cytochrome P450 family.</text>
</comment>
<dbReference type="GO" id="GO:0016705">
    <property type="term" value="F:oxidoreductase activity, acting on paired donors, with incorporation or reduction of molecular oxygen"/>
    <property type="evidence" value="ECO:0007669"/>
    <property type="project" value="InterPro"/>
</dbReference>
<dbReference type="InterPro" id="IPR017972">
    <property type="entry name" value="Cyt_P450_CS"/>
</dbReference>
<keyword evidence="5 6" id="KW-0408">Iron</keyword>
<dbReference type="GO" id="GO:0020037">
    <property type="term" value="F:heme binding"/>
    <property type="evidence" value="ECO:0007669"/>
    <property type="project" value="InterPro"/>
</dbReference>
<keyword evidence="7" id="KW-0503">Monooxygenase</keyword>
<comment type="caution">
    <text evidence="9">The sequence shown here is derived from an EMBL/GenBank/DDBJ whole genome shotgun (WGS) entry which is preliminary data.</text>
</comment>
<dbReference type="EMBL" id="JAWDJX010000006">
    <property type="protein sequence ID" value="KAK3056408.1"/>
    <property type="molecule type" value="Genomic_DNA"/>
</dbReference>
<dbReference type="InterPro" id="IPR036396">
    <property type="entry name" value="Cyt_P450_sf"/>
</dbReference>
<evidence type="ECO:0000256" key="3">
    <source>
        <dbReference type="ARBA" id="ARBA00022617"/>
    </source>
</evidence>
<feature type="binding site" description="axial binding residue" evidence="6">
    <location>
        <position position="445"/>
    </location>
    <ligand>
        <name>heme</name>
        <dbReference type="ChEBI" id="CHEBI:30413"/>
    </ligand>
    <ligandPart>
        <name>Fe</name>
        <dbReference type="ChEBI" id="CHEBI:18248"/>
    </ligandPart>
</feature>
<dbReference type="SUPFAM" id="SSF48264">
    <property type="entry name" value="Cytochrome P450"/>
    <property type="match status" value="1"/>
</dbReference>
<dbReference type="InterPro" id="IPR002401">
    <property type="entry name" value="Cyt_P450_E_grp-I"/>
</dbReference>
<keyword evidence="10" id="KW-1185">Reference proteome</keyword>
<name>A0AAJ0GFB7_9PEZI</name>
<dbReference type="AlphaFoldDB" id="A0AAJ0GFB7"/>
<keyword evidence="7" id="KW-0560">Oxidoreductase</keyword>
<evidence type="ECO:0000256" key="6">
    <source>
        <dbReference type="PIRSR" id="PIRSR602401-1"/>
    </source>
</evidence>
<dbReference type="Proteomes" id="UP001271007">
    <property type="component" value="Unassembled WGS sequence"/>
</dbReference>
<dbReference type="GO" id="GO:0005506">
    <property type="term" value="F:iron ion binding"/>
    <property type="evidence" value="ECO:0007669"/>
    <property type="project" value="InterPro"/>
</dbReference>
<accession>A0AAJ0GFB7</accession>
<keyword evidence="8" id="KW-1133">Transmembrane helix</keyword>
<dbReference type="GO" id="GO:0004497">
    <property type="term" value="F:monooxygenase activity"/>
    <property type="evidence" value="ECO:0007669"/>
    <property type="project" value="UniProtKB-KW"/>
</dbReference>
<evidence type="ECO:0000256" key="1">
    <source>
        <dbReference type="ARBA" id="ARBA00001971"/>
    </source>
</evidence>
<dbReference type="Pfam" id="PF00067">
    <property type="entry name" value="p450"/>
    <property type="match status" value="1"/>
</dbReference>
<organism evidence="9 10">
    <name type="scientific">Extremus antarcticus</name>
    <dbReference type="NCBI Taxonomy" id="702011"/>
    <lineage>
        <taxon>Eukaryota</taxon>
        <taxon>Fungi</taxon>
        <taxon>Dikarya</taxon>
        <taxon>Ascomycota</taxon>
        <taxon>Pezizomycotina</taxon>
        <taxon>Dothideomycetes</taxon>
        <taxon>Dothideomycetidae</taxon>
        <taxon>Mycosphaerellales</taxon>
        <taxon>Extremaceae</taxon>
        <taxon>Extremus</taxon>
    </lineage>
</organism>
<dbReference type="CDD" id="cd11058">
    <property type="entry name" value="CYP60B-like"/>
    <property type="match status" value="1"/>
</dbReference>
<evidence type="ECO:0000256" key="8">
    <source>
        <dbReference type="SAM" id="Phobius"/>
    </source>
</evidence>
<dbReference type="InterPro" id="IPR050121">
    <property type="entry name" value="Cytochrome_P450_monoxygenase"/>
</dbReference>
<evidence type="ECO:0000256" key="5">
    <source>
        <dbReference type="ARBA" id="ARBA00023004"/>
    </source>
</evidence>
<dbReference type="InterPro" id="IPR001128">
    <property type="entry name" value="Cyt_P450"/>
</dbReference>
<keyword evidence="3 6" id="KW-0349">Heme</keyword>
<proteinExistence type="inferred from homology"/>
<comment type="cofactor">
    <cofactor evidence="1 6">
        <name>heme</name>
        <dbReference type="ChEBI" id="CHEBI:30413"/>
    </cofactor>
</comment>
<evidence type="ECO:0008006" key="11">
    <source>
        <dbReference type="Google" id="ProtNLM"/>
    </source>
</evidence>
<dbReference type="PRINTS" id="PR00385">
    <property type="entry name" value="P450"/>
</dbReference>
<keyword evidence="8" id="KW-0472">Membrane</keyword>
<dbReference type="PRINTS" id="PR00463">
    <property type="entry name" value="EP450I"/>
</dbReference>
<evidence type="ECO:0000256" key="2">
    <source>
        <dbReference type="ARBA" id="ARBA00010617"/>
    </source>
</evidence>
<gene>
    <name evidence="9" type="ORF">LTR09_002915</name>
</gene>
<keyword evidence="4 6" id="KW-0479">Metal-binding</keyword>
<dbReference type="PANTHER" id="PTHR24305">
    <property type="entry name" value="CYTOCHROME P450"/>
    <property type="match status" value="1"/>
</dbReference>
<reference evidence="9" key="1">
    <citation type="submission" date="2023-04" db="EMBL/GenBank/DDBJ databases">
        <title>Black Yeasts Isolated from many extreme environments.</title>
        <authorList>
            <person name="Coleine C."/>
            <person name="Stajich J.E."/>
            <person name="Selbmann L."/>
        </authorList>
    </citation>
    <scope>NUCLEOTIDE SEQUENCE</scope>
    <source>
        <strain evidence="9">CCFEE 5312</strain>
    </source>
</reference>
<dbReference type="PROSITE" id="PS00086">
    <property type="entry name" value="CYTOCHROME_P450"/>
    <property type="match status" value="1"/>
</dbReference>
<sequence length="502" mass="57695">MPEGVGKSWALIVSITALSIAYFAGRIIYRLYFHPLHHIPGPWINAVSRIPYARHLFAGTTVNNVKALHDKYGEVVRLSPNEVSFTSGDTAWQDIYGFRTNKHKGHLNMRKDPAWYAPPPVGVHIIVANDEDHSRYRKVMSHSFSEKALAKQEVLLQAYVDLLVNRLREVTSEDHAPQDMTQWYNWTTFDIMADLLFGEPFGCLQDLATHEYIALLFNALRGFRFSYVLFYWPFARRLRSWIVDQKTMNSRVEFYGWIAKQTQKRVERETQRSDIMTEILKHNGEKGAELSPQELVNNNGVMMTAGSETTATLLSGVTYLLLKNPETMAKLKDEVRGRWKSYGDITIDEVNNAPYLLAVLHEALRYFPPVPTGFERRVGKGGEFVSGYFIPEDTALAVSSYPTGHSERNFRDPDLFVPERWMGDPRYADDKKASIQPFSFGPRNCLGKNLAYAEMRLIVAKIVWTFDLELDPKSDDWMERCKVMTLWEKPELAVHAKEVVRD</sequence>
<evidence type="ECO:0000313" key="10">
    <source>
        <dbReference type="Proteomes" id="UP001271007"/>
    </source>
</evidence>
<evidence type="ECO:0000256" key="7">
    <source>
        <dbReference type="RuleBase" id="RU000461"/>
    </source>
</evidence>
<feature type="transmembrane region" description="Helical" evidence="8">
    <location>
        <begin position="6"/>
        <end position="29"/>
    </location>
</feature>
<evidence type="ECO:0000256" key="4">
    <source>
        <dbReference type="ARBA" id="ARBA00022723"/>
    </source>
</evidence>